<dbReference type="PROSITE" id="PS01095">
    <property type="entry name" value="GH18_1"/>
    <property type="match status" value="1"/>
</dbReference>
<feature type="domain" description="GH18" evidence="11">
    <location>
        <begin position="28"/>
        <end position="448"/>
    </location>
</feature>
<dbReference type="Gene3D" id="3.10.50.10">
    <property type="match status" value="1"/>
</dbReference>
<dbReference type="GO" id="GO:0006032">
    <property type="term" value="P:chitin catabolic process"/>
    <property type="evidence" value="ECO:0007669"/>
    <property type="project" value="UniProtKB-KW"/>
</dbReference>
<evidence type="ECO:0000256" key="2">
    <source>
        <dbReference type="ARBA" id="ARBA00008682"/>
    </source>
</evidence>
<comment type="catalytic activity">
    <reaction evidence="1">
        <text>Random endo-hydrolysis of N-acetyl-beta-D-glucosaminide (1-&gt;4)-beta-linkages in chitin and chitodextrins.</text>
        <dbReference type="EC" id="3.2.1.14"/>
    </reaction>
</comment>
<feature type="region of interest" description="Disordered" evidence="10">
    <location>
        <begin position="1"/>
        <end position="29"/>
    </location>
</feature>
<dbReference type="InterPro" id="IPR029070">
    <property type="entry name" value="Chitinase_insertion_sf"/>
</dbReference>
<dbReference type="InterPro" id="IPR001223">
    <property type="entry name" value="Glyco_hydro18_cat"/>
</dbReference>
<evidence type="ECO:0000313" key="13">
    <source>
        <dbReference type="Proteomes" id="UP001165205"/>
    </source>
</evidence>
<proteinExistence type="inferred from homology"/>
<evidence type="ECO:0000256" key="1">
    <source>
        <dbReference type="ARBA" id="ARBA00000822"/>
    </source>
</evidence>
<dbReference type="SUPFAM" id="SSF51445">
    <property type="entry name" value="(Trans)glycosidases"/>
    <property type="match status" value="1"/>
</dbReference>
<evidence type="ECO:0000256" key="5">
    <source>
        <dbReference type="ARBA" id="ARBA00023024"/>
    </source>
</evidence>
<keyword evidence="6" id="KW-0119">Carbohydrate metabolism</keyword>
<evidence type="ECO:0000256" key="6">
    <source>
        <dbReference type="ARBA" id="ARBA00023277"/>
    </source>
</evidence>
<reference evidence="12" key="1">
    <citation type="submission" date="2023-04" db="EMBL/GenBank/DDBJ databases">
        <title>Aspergillus oryzae NBRC 4228.</title>
        <authorList>
            <person name="Ichikawa N."/>
            <person name="Sato H."/>
            <person name="Tonouchi N."/>
        </authorList>
    </citation>
    <scope>NUCLEOTIDE SEQUENCE</scope>
    <source>
        <strain evidence="12">NBRC 4228</strain>
    </source>
</reference>
<evidence type="ECO:0000256" key="10">
    <source>
        <dbReference type="SAM" id="MobiDB-lite"/>
    </source>
</evidence>
<dbReference type="InterPro" id="IPR001579">
    <property type="entry name" value="Glyco_hydro_18_chit_AS"/>
</dbReference>
<protein>
    <recommendedName>
        <fullName evidence="3">chitinase</fullName>
        <ecNumber evidence="3">3.2.1.14</ecNumber>
    </recommendedName>
</protein>
<keyword evidence="5" id="KW-0146">Chitin degradation</keyword>
<keyword evidence="8" id="KW-0624">Polysaccharide degradation</keyword>
<dbReference type="InterPro" id="IPR050314">
    <property type="entry name" value="Glycosyl_Hydrlase_18"/>
</dbReference>
<dbReference type="Gene3D" id="3.20.20.80">
    <property type="entry name" value="Glycosidases"/>
    <property type="match status" value="2"/>
</dbReference>
<keyword evidence="7 9" id="KW-0326">Glycosidase</keyword>
<evidence type="ECO:0000313" key="12">
    <source>
        <dbReference type="EMBL" id="GMG38811.1"/>
    </source>
</evidence>
<evidence type="ECO:0000256" key="4">
    <source>
        <dbReference type="ARBA" id="ARBA00022801"/>
    </source>
</evidence>
<comment type="caution">
    <text evidence="12">The sequence shown here is derived from an EMBL/GenBank/DDBJ whole genome shotgun (WGS) entry which is preliminary data.</text>
</comment>
<evidence type="ECO:0000259" key="11">
    <source>
        <dbReference type="PROSITE" id="PS51910"/>
    </source>
</evidence>
<evidence type="ECO:0000256" key="9">
    <source>
        <dbReference type="RuleBase" id="RU000489"/>
    </source>
</evidence>
<dbReference type="PROSITE" id="PS51910">
    <property type="entry name" value="GH18_2"/>
    <property type="match status" value="1"/>
</dbReference>
<dbReference type="PANTHER" id="PTHR11177">
    <property type="entry name" value="CHITINASE"/>
    <property type="match status" value="1"/>
</dbReference>
<name>A0AAN5C5Q1_ASPOZ</name>
<organism evidence="12 13">
    <name type="scientific">Aspergillus oryzae</name>
    <name type="common">Yellow koji mold</name>
    <dbReference type="NCBI Taxonomy" id="5062"/>
    <lineage>
        <taxon>Eukaryota</taxon>
        <taxon>Fungi</taxon>
        <taxon>Dikarya</taxon>
        <taxon>Ascomycota</taxon>
        <taxon>Pezizomycotina</taxon>
        <taxon>Eurotiomycetes</taxon>
        <taxon>Eurotiomycetidae</taxon>
        <taxon>Eurotiales</taxon>
        <taxon>Aspergillaceae</taxon>
        <taxon>Aspergillus</taxon>
        <taxon>Aspergillus subgen. Circumdati</taxon>
    </lineage>
</organism>
<dbReference type="SMART" id="SM00636">
    <property type="entry name" value="Glyco_18"/>
    <property type="match status" value="1"/>
</dbReference>
<dbReference type="GO" id="GO:0005576">
    <property type="term" value="C:extracellular region"/>
    <property type="evidence" value="ECO:0007669"/>
    <property type="project" value="TreeGrafter"/>
</dbReference>
<evidence type="ECO:0000256" key="3">
    <source>
        <dbReference type="ARBA" id="ARBA00012729"/>
    </source>
</evidence>
<gene>
    <name evidence="12" type="ORF">Aory04_001341600</name>
</gene>
<dbReference type="InterPro" id="IPR011583">
    <property type="entry name" value="Chitinase_II/V-like_cat"/>
</dbReference>
<dbReference type="Proteomes" id="UP001165205">
    <property type="component" value="Unassembled WGS sequence"/>
</dbReference>
<comment type="similarity">
    <text evidence="2">Belongs to the glycosyl hydrolase 18 family. Chitinase class V subfamily.</text>
</comment>
<dbReference type="EC" id="3.2.1.14" evidence="3"/>
<dbReference type="GO" id="GO:0008843">
    <property type="term" value="F:endochitinase activity"/>
    <property type="evidence" value="ECO:0007669"/>
    <property type="project" value="UniProtKB-EC"/>
</dbReference>
<evidence type="ECO:0000256" key="8">
    <source>
        <dbReference type="ARBA" id="ARBA00023326"/>
    </source>
</evidence>
<dbReference type="Pfam" id="PF00704">
    <property type="entry name" value="Glyco_hydro_18"/>
    <property type="match status" value="1"/>
</dbReference>
<dbReference type="InterPro" id="IPR017853">
    <property type="entry name" value="GH"/>
</dbReference>
<dbReference type="PANTHER" id="PTHR11177:SF337">
    <property type="entry name" value="CHITINASE"/>
    <property type="match status" value="1"/>
</dbReference>
<dbReference type="AlphaFoldDB" id="A0AAN5C5Q1"/>
<evidence type="ECO:0000256" key="7">
    <source>
        <dbReference type="ARBA" id="ARBA00023295"/>
    </source>
</evidence>
<dbReference type="CDD" id="cd00598">
    <property type="entry name" value="GH18_chitinase-like"/>
    <property type="match status" value="1"/>
</dbReference>
<dbReference type="EMBL" id="BSYA01000349">
    <property type="protein sequence ID" value="GMG38811.1"/>
    <property type="molecule type" value="Genomic_DNA"/>
</dbReference>
<dbReference type="GO" id="GO:0000272">
    <property type="term" value="P:polysaccharide catabolic process"/>
    <property type="evidence" value="ECO:0007669"/>
    <property type="project" value="UniProtKB-KW"/>
</dbReference>
<keyword evidence="4 9" id="KW-0378">Hydrolase</keyword>
<accession>A0AAN5C5Q1</accession>
<sequence>MDRQLRPQTKPSKYQASSKQVNDKGSNVSPAAYLPDLIERSALDTAFPTTGTAGISHAVMGFAKSTLFNSDSPQSWKPFEPIDTMRKRFSSDTKLLVAIGGWGDTSGFSEGAKDEASRARYAKNVKAMVDEHGLDGVDIDWEYPGGNGEDYKDIPNEQKAGEIETYPLFLAALRKELGKDKLISVAVPGKRGDMIAFTKEQGPKIWESVDMVNVMTYDLMNRRNNVTTHHTSVKGSLDSIKAYEEIGLDTQKINLGLAYYAKWFTTKKDAGCDTHPLGCEVAELEDAKARTAAVDLARANARTDRAAASMALGMFLSPYINSTPHSVSLASTIHILWRNTNKVHSGTTDAHCQAGCQSDYGTCKGISLIDSWRRAEKDGVTDEDAGGQYYFDKEVDLFWTWDTAPLIKRKFKDIVDAEKLGGVMAWSLGEDTLKWEHLHAMQEGVQERS</sequence>
<dbReference type="GO" id="GO:0008061">
    <property type="term" value="F:chitin binding"/>
    <property type="evidence" value="ECO:0007669"/>
    <property type="project" value="InterPro"/>
</dbReference>
<dbReference type="FunFam" id="3.20.20.80:FF:000159">
    <property type="entry name" value="Class V chitinase, putative"/>
    <property type="match status" value="1"/>
</dbReference>